<organism evidence="3 4">
    <name type="scientific">Porphyromonas canoris</name>
    <dbReference type="NCBI Taxonomy" id="36875"/>
    <lineage>
        <taxon>Bacteria</taxon>
        <taxon>Pseudomonadati</taxon>
        <taxon>Bacteroidota</taxon>
        <taxon>Bacteroidia</taxon>
        <taxon>Bacteroidales</taxon>
        <taxon>Porphyromonadaceae</taxon>
        <taxon>Porphyromonas</taxon>
    </lineage>
</organism>
<dbReference type="InterPro" id="IPR020568">
    <property type="entry name" value="Ribosomal_Su5_D2-typ_SF"/>
</dbReference>
<evidence type="ECO:0000256" key="1">
    <source>
        <dbReference type="ARBA" id="ARBA00007665"/>
    </source>
</evidence>
<reference evidence="3 4" key="1">
    <citation type="submission" date="2014-08" db="EMBL/GenBank/DDBJ databases">
        <title>Porphyromonas canoris strain:OH2762 Genome sequencing.</title>
        <authorList>
            <person name="Wallis C."/>
            <person name="Deusch O."/>
            <person name="O'Flynn C."/>
            <person name="Davis I."/>
            <person name="Jospin G."/>
            <person name="Darling A.E."/>
            <person name="Coil D.A."/>
            <person name="Alexiev A."/>
            <person name="Horsfall A."/>
            <person name="Kirkwood N."/>
            <person name="Harris S."/>
            <person name="Eisen J.A."/>
        </authorList>
    </citation>
    <scope>NUCLEOTIDE SEQUENCE [LARGE SCALE GENOMIC DNA]</scope>
    <source>
        <strain evidence="4">COT-108 OH2762</strain>
    </source>
</reference>
<evidence type="ECO:0000313" key="4">
    <source>
        <dbReference type="Proteomes" id="UP000030101"/>
    </source>
</evidence>
<proteinExistence type="inferred from homology"/>
<dbReference type="EMBL" id="JQZV01000003">
    <property type="protein sequence ID" value="KGN93232.1"/>
    <property type="molecule type" value="Genomic_DNA"/>
</dbReference>
<comment type="similarity">
    <text evidence="1">Belongs to the IMPACT family.</text>
</comment>
<dbReference type="PANTHER" id="PTHR16301">
    <property type="entry name" value="IMPACT-RELATED"/>
    <property type="match status" value="1"/>
</dbReference>
<dbReference type="SUPFAM" id="SSF54211">
    <property type="entry name" value="Ribosomal protein S5 domain 2-like"/>
    <property type="match status" value="1"/>
</dbReference>
<name>A0ABR4XMB0_9PORP</name>
<dbReference type="PANTHER" id="PTHR16301:SF20">
    <property type="entry name" value="IMPACT FAMILY MEMBER YIGZ"/>
    <property type="match status" value="1"/>
</dbReference>
<protein>
    <recommendedName>
        <fullName evidence="2">Impact N-terminal domain-containing protein</fullName>
    </recommendedName>
</protein>
<dbReference type="Proteomes" id="UP000030101">
    <property type="component" value="Unassembled WGS sequence"/>
</dbReference>
<evidence type="ECO:0000259" key="2">
    <source>
        <dbReference type="Pfam" id="PF01205"/>
    </source>
</evidence>
<dbReference type="InterPro" id="IPR023582">
    <property type="entry name" value="Impact"/>
</dbReference>
<dbReference type="Gene3D" id="3.30.230.30">
    <property type="entry name" value="Impact, N-terminal domain"/>
    <property type="match status" value="1"/>
</dbReference>
<dbReference type="InterPro" id="IPR001498">
    <property type="entry name" value="Impact_N"/>
</dbReference>
<sequence length="202" mass="22300">MTAYKTILQRSQSALTEKRSKFISFAIPVASPEEALEEVAKLRKEYFDARHVCWAYVVGTRTRQERANDDGEPSSTAGKPILGQIHSAELTNILVAVVRYFGGIKLGTGGLIVAYKEAAALAIAASEIITIDLARRYKVSFGFDDINTIMRVAKTYSAETADTESSLSGYQWTFSVKEELAGSFFDEISSLYFAGIEELQEE</sequence>
<accession>A0ABR4XMB0</accession>
<comment type="caution">
    <text evidence="3">The sequence shown here is derived from an EMBL/GenBank/DDBJ whole genome shotgun (WGS) entry which is preliminary data.</text>
</comment>
<evidence type="ECO:0000313" key="3">
    <source>
        <dbReference type="EMBL" id="KGN93232.1"/>
    </source>
</evidence>
<keyword evidence="4" id="KW-1185">Reference proteome</keyword>
<dbReference type="InterPro" id="IPR036956">
    <property type="entry name" value="Impact_N_sf"/>
</dbReference>
<gene>
    <name evidence="3" type="ORF">HQ43_00835</name>
</gene>
<feature type="domain" description="Impact N-terminal" evidence="2">
    <location>
        <begin position="18"/>
        <end position="123"/>
    </location>
</feature>
<dbReference type="RefSeq" id="WP_036788491.1">
    <property type="nucleotide sequence ID" value="NZ_JQZV01000003.1"/>
</dbReference>
<dbReference type="Pfam" id="PF01205">
    <property type="entry name" value="Impact_N"/>
    <property type="match status" value="1"/>
</dbReference>